<dbReference type="Proteomes" id="UP000001351">
    <property type="component" value="Chromosome"/>
</dbReference>
<dbReference type="InterPro" id="IPR037171">
    <property type="entry name" value="NagB/RpiA_transferase-like"/>
</dbReference>
<organism evidence="5 7">
    <name type="scientific">Stigmatella aurantiaca (strain DW4/3-1)</name>
    <dbReference type="NCBI Taxonomy" id="378806"/>
    <lineage>
        <taxon>Bacteria</taxon>
        <taxon>Pseudomonadati</taxon>
        <taxon>Myxococcota</taxon>
        <taxon>Myxococcia</taxon>
        <taxon>Myxococcales</taxon>
        <taxon>Cystobacterineae</taxon>
        <taxon>Archangiaceae</taxon>
        <taxon>Stigmatella</taxon>
    </lineage>
</organism>
<reference evidence="4 6" key="2">
    <citation type="journal article" date="2011" name="Mol. Biol. Evol.">
        <title>Comparative genomic analysis of fruiting body formation in Myxococcales.</title>
        <authorList>
            <person name="Huntley S."/>
            <person name="Hamann N."/>
            <person name="Wegener-Feldbrugge S."/>
            <person name="Treuner-Lange A."/>
            <person name="Kube M."/>
            <person name="Reinhardt R."/>
            <person name="Klages S."/>
            <person name="Muller R."/>
            <person name="Ronning C.M."/>
            <person name="Nierman W.C."/>
            <person name="Sogaard-Andersen L."/>
        </authorList>
    </citation>
    <scope>NUCLEOTIDE SEQUENCE [LARGE SCALE GENOMIC DNA]</scope>
    <source>
        <strain evidence="4 6">DW4/3-1</strain>
    </source>
</reference>
<dbReference type="SUPFAM" id="SSF100950">
    <property type="entry name" value="NagB/RpiA/CoA transferase-like"/>
    <property type="match status" value="2"/>
</dbReference>
<dbReference type="GO" id="GO:0003986">
    <property type="term" value="F:acetyl-CoA hydrolase activity"/>
    <property type="evidence" value="ECO:0007669"/>
    <property type="project" value="UniProtKB-EC"/>
</dbReference>
<evidence type="ECO:0000259" key="3">
    <source>
        <dbReference type="Pfam" id="PF13336"/>
    </source>
</evidence>
<dbReference type="eggNOG" id="COG0427">
    <property type="taxonomic scope" value="Bacteria"/>
</dbReference>
<evidence type="ECO:0000313" key="6">
    <source>
        <dbReference type="Proteomes" id="UP000001351"/>
    </source>
</evidence>
<dbReference type="PANTHER" id="PTHR43609:SF1">
    <property type="entry name" value="ACETYL-COA HYDROLASE"/>
    <property type="match status" value="1"/>
</dbReference>
<dbReference type="InterPro" id="IPR046433">
    <property type="entry name" value="ActCoA_hydro"/>
</dbReference>
<evidence type="ECO:0000313" key="4">
    <source>
        <dbReference type="EMBL" id="ADO69526.1"/>
    </source>
</evidence>
<dbReference type="InterPro" id="IPR003702">
    <property type="entry name" value="ActCoA_hydro_N"/>
</dbReference>
<gene>
    <name evidence="4" type="ordered locus">STAUR_1722</name>
    <name evidence="5" type="ORF">STIAU_3765</name>
</gene>
<keyword evidence="5" id="KW-0378">Hydrolase</keyword>
<dbReference type="InterPro" id="IPR038460">
    <property type="entry name" value="AcetylCoA_hyd_C_sf"/>
</dbReference>
<dbReference type="RefSeq" id="WP_002612875.1">
    <property type="nucleotide sequence ID" value="NC_014623.1"/>
</dbReference>
<dbReference type="KEGG" id="sur:STAUR_1722"/>
<feature type="domain" description="Acetyl-CoA hydrolase/transferase N-terminal" evidence="2">
    <location>
        <begin position="17"/>
        <end position="219"/>
    </location>
</feature>
<sequence>MTSTLQERIENPFLRTKVVPVEEAVKHITDGHTIAISGFTKSGEPKTVLPALAYHFSQTAPDARITLLSGASLSEDVEGPLAPFIRKRGPYMSSAASRKRIHTGEMDFTDVHLSAFARNLMYGFYGDIDVAVVEVSRIRPDGSLILTSSVGVSVEALARAKKIILEVNTAVPDYTGFHDIVLPTVHPKVGWPLPLVNVRDRIGTPYVEFDLHKVVAVVESRTPDHPVPFKATSSTDTRIAQNVIAFLLQCREQFQWGKRLPPIQSGVGNVANAIIGELYDSPFQKIRFWTEVFQDGMLRYLEDDAKFDCASSTAVSFSAEGRQRFQHLFERCRDRLVLRPMWLSNSPEIISRLFVIAMNTPIEVDMYGHVNSTHIDGSRIVNGLGGSGDFFRNAYLSIVHTPSTRRLRDGRTVSCVMPYVRHIDHTEHDIKCVVTEHGYALNMDIRSPKRRAMDIIDRCAHPHFRPLLHAYLEMAGPGDEPRATDMKALEGWWAEYDTACRTFPASAAAGTASSGE</sequence>
<dbReference type="EC" id="3.1.2.1" evidence="5"/>
<evidence type="ECO:0000256" key="1">
    <source>
        <dbReference type="ARBA" id="ARBA00009632"/>
    </source>
</evidence>
<dbReference type="GO" id="GO:0006083">
    <property type="term" value="P:acetate metabolic process"/>
    <property type="evidence" value="ECO:0007669"/>
    <property type="project" value="InterPro"/>
</dbReference>
<dbReference type="Gene3D" id="3.40.1080.20">
    <property type="entry name" value="Acetyl-CoA hydrolase/transferase C-terminal domain"/>
    <property type="match status" value="1"/>
</dbReference>
<dbReference type="PANTHER" id="PTHR43609">
    <property type="entry name" value="ACETYL-COA HYDROLASE"/>
    <property type="match status" value="1"/>
</dbReference>
<accession>Q096F6</accession>
<evidence type="ECO:0000313" key="5">
    <source>
        <dbReference type="EMBL" id="EAU67626.1"/>
    </source>
</evidence>
<dbReference type="Proteomes" id="UP000032702">
    <property type="component" value="Unassembled WGS sequence"/>
</dbReference>
<evidence type="ECO:0000259" key="2">
    <source>
        <dbReference type="Pfam" id="PF02550"/>
    </source>
</evidence>
<dbReference type="GO" id="GO:0008775">
    <property type="term" value="F:acetate CoA-transferase activity"/>
    <property type="evidence" value="ECO:0007669"/>
    <property type="project" value="InterPro"/>
</dbReference>
<dbReference type="OrthoDB" id="9801795at2"/>
<dbReference type="PATRIC" id="fig|378806.16.peg.6840"/>
<dbReference type="Gene3D" id="3.40.1080.10">
    <property type="entry name" value="Glutaconate Coenzyme A-transferase"/>
    <property type="match status" value="1"/>
</dbReference>
<dbReference type="InterPro" id="IPR026888">
    <property type="entry name" value="AcetylCoA_hyd_C"/>
</dbReference>
<keyword evidence="6" id="KW-1185">Reference proteome</keyword>
<dbReference type="HOGENOM" id="CLU_019748_3_0_7"/>
<dbReference type="Pfam" id="PF13336">
    <property type="entry name" value="AcetylCoA_hyd_C"/>
    <property type="match status" value="1"/>
</dbReference>
<name>Q096F6_STIAD</name>
<comment type="similarity">
    <text evidence="1">Belongs to the acetyl-CoA hydrolase/transferase family.</text>
</comment>
<dbReference type="AlphaFoldDB" id="Q096F6"/>
<dbReference type="Pfam" id="PF02550">
    <property type="entry name" value="AcetylCoA_hydro"/>
    <property type="match status" value="1"/>
</dbReference>
<dbReference type="EMBL" id="CP002271">
    <property type="protein sequence ID" value="ADO69526.1"/>
    <property type="molecule type" value="Genomic_DNA"/>
</dbReference>
<dbReference type="STRING" id="378806.STAUR_1722"/>
<reference evidence="5 7" key="1">
    <citation type="submission" date="2006-04" db="EMBL/GenBank/DDBJ databases">
        <authorList>
            <person name="Nierman W.C."/>
        </authorList>
    </citation>
    <scope>NUCLEOTIDE SEQUENCE [LARGE SCALE GENOMIC DNA]</scope>
    <source>
        <strain evidence="5 7">DW4/3-1</strain>
    </source>
</reference>
<dbReference type="EMBL" id="AAMD01000030">
    <property type="protein sequence ID" value="EAU67626.1"/>
    <property type="molecule type" value="Genomic_DNA"/>
</dbReference>
<evidence type="ECO:0000313" key="7">
    <source>
        <dbReference type="Proteomes" id="UP000032702"/>
    </source>
</evidence>
<protein>
    <submittedName>
        <fullName evidence="5">Acetyl-CoA hydrolase</fullName>
        <ecNumber evidence="5">3.1.2.1</ecNumber>
    </submittedName>
</protein>
<proteinExistence type="inferred from homology"/>
<feature type="domain" description="Acetyl-CoA hydrolase/transferase C-terminal" evidence="3">
    <location>
        <begin position="321"/>
        <end position="471"/>
    </location>
</feature>